<keyword evidence="9" id="KW-1185">Reference proteome</keyword>
<keyword evidence="3 6" id="KW-0812">Transmembrane</keyword>
<dbReference type="Proteomes" id="UP001358417">
    <property type="component" value="Unassembled WGS sequence"/>
</dbReference>
<dbReference type="InterPro" id="IPR011701">
    <property type="entry name" value="MFS"/>
</dbReference>
<evidence type="ECO:0000313" key="9">
    <source>
        <dbReference type="Proteomes" id="UP001358417"/>
    </source>
</evidence>
<dbReference type="GO" id="GO:0022857">
    <property type="term" value="F:transmembrane transporter activity"/>
    <property type="evidence" value="ECO:0007669"/>
    <property type="project" value="InterPro"/>
</dbReference>
<feature type="transmembrane region" description="Helical" evidence="6">
    <location>
        <begin position="320"/>
        <end position="337"/>
    </location>
</feature>
<feature type="transmembrane region" description="Helical" evidence="6">
    <location>
        <begin position="43"/>
        <end position="64"/>
    </location>
</feature>
<evidence type="ECO:0000313" key="8">
    <source>
        <dbReference type="EMBL" id="KAK5060005.1"/>
    </source>
</evidence>
<comment type="subcellular location">
    <subcellularLocation>
        <location evidence="1">Membrane</location>
        <topology evidence="1">Multi-pass membrane protein</topology>
    </subcellularLocation>
</comment>
<feature type="transmembrane region" description="Helical" evidence="6">
    <location>
        <begin position="404"/>
        <end position="425"/>
    </location>
</feature>
<keyword evidence="4 6" id="KW-1133">Transmembrane helix</keyword>
<dbReference type="EMBL" id="JAVRRD010000004">
    <property type="protein sequence ID" value="KAK5060005.1"/>
    <property type="molecule type" value="Genomic_DNA"/>
</dbReference>
<dbReference type="GO" id="GO:0016020">
    <property type="term" value="C:membrane"/>
    <property type="evidence" value="ECO:0007669"/>
    <property type="project" value="UniProtKB-SubCell"/>
</dbReference>
<feature type="domain" description="Major facilitator superfamily (MFS) profile" evidence="7">
    <location>
        <begin position="51"/>
        <end position="464"/>
    </location>
</feature>
<dbReference type="PROSITE" id="PS00216">
    <property type="entry name" value="SUGAR_TRANSPORT_1"/>
    <property type="match status" value="1"/>
</dbReference>
<evidence type="ECO:0000259" key="7">
    <source>
        <dbReference type="PROSITE" id="PS50850"/>
    </source>
</evidence>
<feature type="transmembrane region" description="Helical" evidence="6">
    <location>
        <begin position="86"/>
        <end position="105"/>
    </location>
</feature>
<evidence type="ECO:0000256" key="4">
    <source>
        <dbReference type="ARBA" id="ARBA00022989"/>
    </source>
</evidence>
<dbReference type="FunFam" id="1.20.1250.20:FF:000013">
    <property type="entry name" value="MFS general substrate transporter"/>
    <property type="match status" value="1"/>
</dbReference>
<dbReference type="InterPro" id="IPR005829">
    <property type="entry name" value="Sugar_transporter_CS"/>
</dbReference>
<keyword evidence="2" id="KW-0813">Transport</keyword>
<proteinExistence type="predicted"/>
<accession>A0AAV9NJN4</accession>
<gene>
    <name evidence="8" type="ORF">LTR84_009889</name>
</gene>
<dbReference type="SUPFAM" id="SSF103473">
    <property type="entry name" value="MFS general substrate transporter"/>
    <property type="match status" value="1"/>
</dbReference>
<protein>
    <recommendedName>
        <fullName evidence="7">Major facilitator superfamily (MFS) profile domain-containing protein</fullName>
    </recommendedName>
</protein>
<comment type="caution">
    <text evidence="8">The sequence shown here is derived from an EMBL/GenBank/DDBJ whole genome shotgun (WGS) entry which is preliminary data.</text>
</comment>
<feature type="transmembrane region" description="Helical" evidence="6">
    <location>
        <begin position="146"/>
        <end position="168"/>
    </location>
</feature>
<feature type="transmembrane region" description="Helical" evidence="6">
    <location>
        <begin position="117"/>
        <end position="140"/>
    </location>
</feature>
<keyword evidence="5 6" id="KW-0472">Membrane</keyword>
<dbReference type="FunFam" id="1.20.1250.20:FF:000034">
    <property type="entry name" value="MFS general substrate transporter"/>
    <property type="match status" value="1"/>
</dbReference>
<dbReference type="PANTHER" id="PTHR43791">
    <property type="entry name" value="PERMEASE-RELATED"/>
    <property type="match status" value="1"/>
</dbReference>
<feature type="transmembrane region" description="Helical" evidence="6">
    <location>
        <begin position="280"/>
        <end position="300"/>
    </location>
</feature>
<feature type="transmembrane region" description="Helical" evidence="6">
    <location>
        <begin position="437"/>
        <end position="457"/>
    </location>
</feature>
<evidence type="ECO:0000256" key="1">
    <source>
        <dbReference type="ARBA" id="ARBA00004141"/>
    </source>
</evidence>
<feature type="transmembrane region" description="Helical" evidence="6">
    <location>
        <begin position="344"/>
        <end position="365"/>
    </location>
</feature>
<dbReference type="Gene3D" id="1.20.1250.20">
    <property type="entry name" value="MFS general substrate transporter like domains"/>
    <property type="match status" value="2"/>
</dbReference>
<dbReference type="InterPro" id="IPR036259">
    <property type="entry name" value="MFS_trans_sf"/>
</dbReference>
<feature type="transmembrane region" description="Helical" evidence="6">
    <location>
        <begin position="371"/>
        <end position="392"/>
    </location>
</feature>
<dbReference type="GeneID" id="89978047"/>
<dbReference type="InterPro" id="IPR020846">
    <property type="entry name" value="MFS_dom"/>
</dbReference>
<dbReference type="PROSITE" id="PS50850">
    <property type="entry name" value="MFS"/>
    <property type="match status" value="1"/>
</dbReference>
<evidence type="ECO:0000256" key="3">
    <source>
        <dbReference type="ARBA" id="ARBA00022692"/>
    </source>
</evidence>
<evidence type="ECO:0000256" key="5">
    <source>
        <dbReference type="ARBA" id="ARBA00023136"/>
    </source>
</evidence>
<dbReference type="PANTHER" id="PTHR43791:SF85">
    <property type="entry name" value="TRANSPORTER, PUTATIVE (AFU_ORTHOLOGUE AFUA_6G00710)-RELATED"/>
    <property type="match status" value="1"/>
</dbReference>
<name>A0AAV9NJN4_9EURO</name>
<evidence type="ECO:0000256" key="6">
    <source>
        <dbReference type="SAM" id="Phobius"/>
    </source>
</evidence>
<dbReference type="AlphaFoldDB" id="A0AAV9NJN4"/>
<dbReference type="Pfam" id="PF07690">
    <property type="entry name" value="MFS_1"/>
    <property type="match status" value="1"/>
</dbReference>
<organism evidence="8 9">
    <name type="scientific">Exophiala bonariae</name>
    <dbReference type="NCBI Taxonomy" id="1690606"/>
    <lineage>
        <taxon>Eukaryota</taxon>
        <taxon>Fungi</taxon>
        <taxon>Dikarya</taxon>
        <taxon>Ascomycota</taxon>
        <taxon>Pezizomycotina</taxon>
        <taxon>Eurotiomycetes</taxon>
        <taxon>Chaetothyriomycetidae</taxon>
        <taxon>Chaetothyriales</taxon>
        <taxon>Herpotrichiellaceae</taxon>
        <taxon>Exophiala</taxon>
    </lineage>
</organism>
<feature type="transmembrane region" description="Helical" evidence="6">
    <location>
        <begin position="211"/>
        <end position="232"/>
    </location>
</feature>
<reference evidence="8 9" key="1">
    <citation type="submission" date="2023-08" db="EMBL/GenBank/DDBJ databases">
        <title>Black Yeasts Isolated from many extreme environments.</title>
        <authorList>
            <person name="Coleine C."/>
            <person name="Stajich J.E."/>
            <person name="Selbmann L."/>
        </authorList>
    </citation>
    <scope>NUCLEOTIDE SEQUENCE [LARGE SCALE GENOMIC DNA]</scope>
    <source>
        <strain evidence="8 9">CCFEE 5792</strain>
    </source>
</reference>
<evidence type="ECO:0000256" key="2">
    <source>
        <dbReference type="ARBA" id="ARBA00022448"/>
    </source>
</evidence>
<dbReference type="RefSeq" id="XP_064709826.1">
    <property type="nucleotide sequence ID" value="XM_064853427.1"/>
</dbReference>
<sequence>MSSKPETKLNVGLEGKTITDDNIDHFENLAESFETDPHLERKVLWKLDLLLMPLMSLLFLFLFLDRANIGNARVAGLQKAIHATDYQYQLALMTTYIPYILIEFVSNFALKAIGPRFMLPGLCVLWGLVTTLQCLVQNYTGLVICRFFLGLCEGGLFPGFILYLSFFYKRQEMQKRIGCIYGAASLSGAFSGLLAAAIVKLNGVGGIAGWRYIFLLEGVVTIAFGFLVMLVLPNSPSHVLWFKPEEAQFATQRLIAEANVKESPRIRMEAVKSTFHEPHVLSMSVIAFCNGLVIAGLSYFTPSIVQAMGYGPTQTQLLSVPPYACAFVLTMVAAWHADKYGRRGLTALATLIFALVGCILNLCSGSVGTRYTAQCFLVASIYSTAPSLLTWVPNNTATYGRRATAVAIVFVTSNSAGVAAMWLYPTKTAPRYLLANKVNLAALCLEMACLVGQIVLLKRLNKAKKERREELLRPVAHLTHDEQMEVLGDHHPDFKYVL</sequence>
<feature type="transmembrane region" description="Helical" evidence="6">
    <location>
        <begin position="180"/>
        <end position="199"/>
    </location>
</feature>